<organism evidence="4 5">
    <name type="scientific">Edaphobacter aggregans</name>
    <dbReference type="NCBI Taxonomy" id="570835"/>
    <lineage>
        <taxon>Bacteria</taxon>
        <taxon>Pseudomonadati</taxon>
        <taxon>Acidobacteriota</taxon>
        <taxon>Terriglobia</taxon>
        <taxon>Terriglobales</taxon>
        <taxon>Acidobacteriaceae</taxon>
        <taxon>Edaphobacter</taxon>
    </lineage>
</organism>
<dbReference type="OrthoDB" id="108250at2"/>
<evidence type="ECO:0000256" key="1">
    <source>
        <dbReference type="PROSITE-ProRule" id="PRU00339"/>
    </source>
</evidence>
<dbReference type="Pfam" id="PF13432">
    <property type="entry name" value="TPR_16"/>
    <property type="match status" value="2"/>
</dbReference>
<feature type="domain" description="Rhamnogalacturonan lyase" evidence="3">
    <location>
        <begin position="50"/>
        <end position="115"/>
    </location>
</feature>
<evidence type="ECO:0000313" key="4">
    <source>
        <dbReference type="EMBL" id="RSL18038.1"/>
    </source>
</evidence>
<dbReference type="PANTHER" id="PTHR12558:SF13">
    <property type="entry name" value="CELL DIVISION CYCLE PROTEIN 27 HOMOLOG"/>
    <property type="match status" value="1"/>
</dbReference>
<dbReference type="Gene3D" id="2.60.40.1120">
    <property type="entry name" value="Carboxypeptidase-like, regulatory domain"/>
    <property type="match status" value="1"/>
</dbReference>
<dbReference type="AlphaFoldDB" id="A0A3R9QJL3"/>
<keyword evidence="2" id="KW-0732">Signal</keyword>
<accession>A0A3R9QJL3</accession>
<dbReference type="Gene3D" id="1.25.40.10">
    <property type="entry name" value="Tetratricopeptide repeat domain"/>
    <property type="match status" value="1"/>
</dbReference>
<dbReference type="SUPFAM" id="SSF49452">
    <property type="entry name" value="Starch-binding domain-like"/>
    <property type="match status" value="1"/>
</dbReference>
<dbReference type="InterPro" id="IPR029413">
    <property type="entry name" value="RG-lyase_II"/>
</dbReference>
<sequence>MKQRVRNITSTLAAALLVIFAMTASALAQATGSIHGHVNNPIGQPVAQGQVKLSTDRTAADEKSRKYQYTFDIDTAGDYKGTDITPGNYIAVVYAEGKSIDFNDNVTIAAGEDKTVSFDMSRKEYIDKMTPEEKKQLEEFKKKNAEVMAGNKQIANLNALLTQARSDTKAGNFDAAITAMQQATTQKPDEGILWVALGDAQLGSADAAAKVAKAAGKANDPDVAAKYTAAATSYKKAIDDNAASKKPSPETAGAAYNQLGQSLAKSGDLKGASDAYEQAAKAQPASAGMYYFNEAATLYNSGKTDEAAVAADKAIAADPKRADAYYIKGQSLIQKASVDPKTQKITAPPGTVEAYQTYLELAPDGPRAEEVKGILTGIGESVKSSYKAGKPAKK</sequence>
<dbReference type="SMART" id="SM00028">
    <property type="entry name" value="TPR"/>
    <property type="match status" value="3"/>
</dbReference>
<feature type="repeat" description="TPR" evidence="1">
    <location>
        <begin position="253"/>
        <end position="286"/>
    </location>
</feature>
<protein>
    <submittedName>
        <fullName evidence="4">Tetratricopeptide repeat protein</fullName>
    </submittedName>
</protein>
<reference evidence="4 5" key="1">
    <citation type="submission" date="2018-12" db="EMBL/GenBank/DDBJ databases">
        <title>Sequencing of bacterial isolates from soil warming experiment in Harvard Forest, Massachusetts, USA.</title>
        <authorList>
            <person name="Deangelis K."/>
        </authorList>
    </citation>
    <scope>NUCLEOTIDE SEQUENCE [LARGE SCALE GENOMIC DNA]</scope>
    <source>
        <strain evidence="4 5">EB153</strain>
    </source>
</reference>
<evidence type="ECO:0000256" key="2">
    <source>
        <dbReference type="SAM" id="SignalP"/>
    </source>
</evidence>
<dbReference type="SUPFAM" id="SSF48452">
    <property type="entry name" value="TPR-like"/>
    <property type="match status" value="1"/>
</dbReference>
<feature type="chain" id="PRO_5018641217" evidence="2">
    <location>
        <begin position="31"/>
        <end position="394"/>
    </location>
</feature>
<dbReference type="InterPro" id="IPR011990">
    <property type="entry name" value="TPR-like_helical_dom_sf"/>
</dbReference>
<dbReference type="Proteomes" id="UP000269669">
    <property type="component" value="Unassembled WGS sequence"/>
</dbReference>
<comment type="caution">
    <text evidence="4">The sequence shown here is derived from an EMBL/GenBank/DDBJ whole genome shotgun (WGS) entry which is preliminary data.</text>
</comment>
<dbReference type="PROSITE" id="PS50005">
    <property type="entry name" value="TPR"/>
    <property type="match status" value="1"/>
</dbReference>
<evidence type="ECO:0000259" key="3">
    <source>
        <dbReference type="Pfam" id="PF14686"/>
    </source>
</evidence>
<feature type="signal peptide" evidence="2">
    <location>
        <begin position="1"/>
        <end position="30"/>
    </location>
</feature>
<dbReference type="GO" id="GO:0030246">
    <property type="term" value="F:carbohydrate binding"/>
    <property type="evidence" value="ECO:0007669"/>
    <property type="project" value="InterPro"/>
</dbReference>
<dbReference type="Pfam" id="PF13181">
    <property type="entry name" value="TPR_8"/>
    <property type="match status" value="1"/>
</dbReference>
<keyword evidence="1" id="KW-0802">TPR repeat</keyword>
<dbReference type="InterPro" id="IPR019734">
    <property type="entry name" value="TPR_rpt"/>
</dbReference>
<dbReference type="InterPro" id="IPR013784">
    <property type="entry name" value="Carb-bd-like_fold"/>
</dbReference>
<name>A0A3R9QJL3_9BACT</name>
<dbReference type="EMBL" id="RSDW01000001">
    <property type="protein sequence ID" value="RSL18038.1"/>
    <property type="molecule type" value="Genomic_DNA"/>
</dbReference>
<gene>
    <name evidence="4" type="ORF">EDE15_3594</name>
</gene>
<dbReference type="Pfam" id="PF14686">
    <property type="entry name" value="fn3_3"/>
    <property type="match status" value="1"/>
</dbReference>
<keyword evidence="5" id="KW-1185">Reference proteome</keyword>
<evidence type="ECO:0000313" key="5">
    <source>
        <dbReference type="Proteomes" id="UP000269669"/>
    </source>
</evidence>
<proteinExistence type="predicted"/>
<dbReference type="RefSeq" id="WP_125486449.1">
    <property type="nucleotide sequence ID" value="NZ_RSDW01000001.1"/>
</dbReference>
<dbReference type="PANTHER" id="PTHR12558">
    <property type="entry name" value="CELL DIVISION CYCLE 16,23,27"/>
    <property type="match status" value="1"/>
</dbReference>